<reference evidence="3 4" key="1">
    <citation type="submission" date="2017-02" db="EMBL/GenBank/DDBJ databases">
        <title>The new phylogeny of genus Mycobacterium.</title>
        <authorList>
            <person name="Tortoli E."/>
            <person name="Trovato A."/>
            <person name="Cirillo D.M."/>
        </authorList>
    </citation>
    <scope>NUCLEOTIDE SEQUENCE [LARGE SCALE GENOMIC DNA]</scope>
    <source>
        <strain evidence="3 4">DSM 45439</strain>
    </source>
</reference>
<dbReference type="Proteomes" id="UP001207588">
    <property type="component" value="Unassembled WGS sequence"/>
</dbReference>
<evidence type="ECO:0000313" key="3">
    <source>
        <dbReference type="EMBL" id="ORA36005.1"/>
    </source>
</evidence>
<organism evidence="2 5">
    <name type="scientific">Mycobacterium bouchedurhonense</name>
    <dbReference type="NCBI Taxonomy" id="701041"/>
    <lineage>
        <taxon>Bacteria</taxon>
        <taxon>Bacillati</taxon>
        <taxon>Actinomycetota</taxon>
        <taxon>Actinomycetes</taxon>
        <taxon>Mycobacteriales</taxon>
        <taxon>Mycobacteriaceae</taxon>
        <taxon>Mycobacterium</taxon>
        <taxon>Mycobacterium avium complex (MAC)</taxon>
    </lineage>
</organism>
<reference evidence="2" key="3">
    <citation type="journal article" date="2022" name="BMC Genomics">
        <title>Comparative genome analysis of mycobacteria focusing on tRNA and non-coding RNA.</title>
        <authorList>
            <person name="Behra P.R.K."/>
            <person name="Pettersson B.M.F."/>
            <person name="Ramesh M."/>
            <person name="Das S."/>
            <person name="Dasgupta S."/>
            <person name="Kirsebom L.A."/>
        </authorList>
    </citation>
    <scope>NUCLEOTIDE SEQUENCE</scope>
    <source>
        <strain evidence="2">DSM 45439</strain>
    </source>
</reference>
<dbReference type="EMBL" id="JACKTG010000057">
    <property type="protein sequence ID" value="MCV6991598.1"/>
    <property type="molecule type" value="Genomic_DNA"/>
</dbReference>
<dbReference type="InterPro" id="IPR041375">
    <property type="entry name" value="VapC45_PIN-like"/>
</dbReference>
<evidence type="ECO:0000259" key="1">
    <source>
        <dbReference type="Pfam" id="PF18478"/>
    </source>
</evidence>
<comment type="caution">
    <text evidence="2">The sequence shown here is derived from an EMBL/GenBank/DDBJ whole genome shotgun (WGS) entry which is preliminary data.</text>
</comment>
<reference evidence="2" key="2">
    <citation type="submission" date="2020-07" db="EMBL/GenBank/DDBJ databases">
        <authorList>
            <person name="Pettersson B.M.F."/>
            <person name="Behra P.R.K."/>
            <person name="Ramesh M."/>
            <person name="Das S."/>
            <person name="Dasgupta S."/>
            <person name="Kirsebom L.A."/>
        </authorList>
    </citation>
    <scope>NUCLEOTIDE SEQUENCE</scope>
    <source>
        <strain evidence="2">DSM 45439</strain>
    </source>
</reference>
<evidence type="ECO:0000313" key="2">
    <source>
        <dbReference type="EMBL" id="MCV6991598.1"/>
    </source>
</evidence>
<dbReference type="Proteomes" id="UP000192293">
    <property type="component" value="Unassembled WGS sequence"/>
</dbReference>
<dbReference type="Pfam" id="PF18478">
    <property type="entry name" value="PIN_10"/>
    <property type="match status" value="1"/>
</dbReference>
<sequence length="143" mass="15836">MTLSTPSPPDPLAARLPHVFIDRSLGAIQLPKLLRAAGIALTTMREHYGETAAQSVSDNEWIALTAERGWIAFHKDDNIRRNEAERQTVIRTGARMFCVPRADLTAGNLARRYLDNLAAIAHAAESPGPFIYLVYDSRIARLV</sequence>
<gene>
    <name evidence="3" type="ORF">BST19_28435</name>
    <name evidence="2" type="ORF">H7I91_20365</name>
</gene>
<dbReference type="AlphaFoldDB" id="A0AAW5S830"/>
<accession>A0AAW5S830</accession>
<evidence type="ECO:0000313" key="4">
    <source>
        <dbReference type="Proteomes" id="UP000192293"/>
    </source>
</evidence>
<proteinExistence type="predicted"/>
<dbReference type="RefSeq" id="WP_063967122.1">
    <property type="nucleotide sequence ID" value="NZ_JACKTG010000057.1"/>
</dbReference>
<keyword evidence="4" id="KW-1185">Reference proteome</keyword>
<evidence type="ECO:0000313" key="5">
    <source>
        <dbReference type="Proteomes" id="UP001207588"/>
    </source>
</evidence>
<dbReference type="EMBL" id="MVHL01000185">
    <property type="protein sequence ID" value="ORA36005.1"/>
    <property type="molecule type" value="Genomic_DNA"/>
</dbReference>
<name>A0AAW5S830_MYCBC</name>
<feature type="domain" description="VapC45 PIN like" evidence="1">
    <location>
        <begin position="17"/>
        <end position="99"/>
    </location>
</feature>
<protein>
    <recommendedName>
        <fullName evidence="1">VapC45 PIN like domain-containing protein</fullName>
    </recommendedName>
</protein>